<reference evidence="1 2" key="1">
    <citation type="submission" date="2020-02" db="EMBL/GenBank/DDBJ databases">
        <title>Relaxed selection underlies rapid genomic changes in the transitions from sociality to social parasitism in ants.</title>
        <authorList>
            <person name="Bi X."/>
        </authorList>
    </citation>
    <scope>NUCLEOTIDE SEQUENCE [LARGE SCALE GENOMIC DNA]</scope>
    <source>
        <strain evidence="1">BGI-DK2014b</strain>
        <tissue evidence="1">Whole body</tissue>
    </source>
</reference>
<accession>A0A836FW89</accession>
<organism evidence="1 2">
    <name type="scientific">Acromyrmex heyeri</name>
    <dbReference type="NCBI Taxonomy" id="230685"/>
    <lineage>
        <taxon>Eukaryota</taxon>
        <taxon>Metazoa</taxon>
        <taxon>Ecdysozoa</taxon>
        <taxon>Arthropoda</taxon>
        <taxon>Hexapoda</taxon>
        <taxon>Insecta</taxon>
        <taxon>Pterygota</taxon>
        <taxon>Neoptera</taxon>
        <taxon>Endopterygota</taxon>
        <taxon>Hymenoptera</taxon>
        <taxon>Apocrita</taxon>
        <taxon>Aculeata</taxon>
        <taxon>Formicoidea</taxon>
        <taxon>Formicidae</taxon>
        <taxon>Myrmicinae</taxon>
        <taxon>Acromyrmex</taxon>
    </lineage>
</organism>
<gene>
    <name evidence="1" type="primary">Dlec1</name>
    <name evidence="1" type="ORF">G6Z77_0006773</name>
</gene>
<comment type="caution">
    <text evidence="1">The sequence shown here is derived from an EMBL/GenBank/DDBJ whole genome shotgun (WGS) entry which is preliminary data.</text>
</comment>
<dbReference type="GO" id="GO:0008285">
    <property type="term" value="P:negative regulation of cell population proliferation"/>
    <property type="evidence" value="ECO:0007669"/>
    <property type="project" value="InterPro"/>
</dbReference>
<dbReference type="PANTHER" id="PTHR46348:SF1">
    <property type="entry name" value="DELETED IN LUNG AND ESOPHAGEAL CANCER PROTEIN 1"/>
    <property type="match status" value="1"/>
</dbReference>
<dbReference type="Proteomes" id="UP000670152">
    <property type="component" value="Unassembled WGS sequence"/>
</dbReference>
<name>A0A836FW89_9HYME</name>
<evidence type="ECO:0000313" key="2">
    <source>
        <dbReference type="Proteomes" id="UP000670152"/>
    </source>
</evidence>
<sequence>ILLLETSMYIILMTSFCVRKVESTFSSVRPERSNLKPKLQKTILIAIPNSVEFRNYESNKLYRKVIMLQNVSNSSARFQLMARPNYSRFTVMIEPKTQTGNISPGMHRKLIIFFRCDILDEPDETLVINVQQGRSVIIKLRGYRDPPLLRVINVPYFQYSLKELQTMAKDTKWIIEIPYRQTDSYEELKNYFNKNLQFTDTGKNASDTSTESDTRYRKLNRFDCGECLVGEQVTLPLMIKNVGGEGRFFIMSEIDWCSMHIEDVTNNNVLILPSFAIWPMYFILKPQEHIYLYLYFFPDAHGMHNKFVISFLLDMETLYMICNNCSVITTEIIGDGVMYGQ</sequence>
<feature type="non-terminal residue" evidence="1">
    <location>
        <position position="341"/>
    </location>
</feature>
<feature type="non-terminal residue" evidence="1">
    <location>
        <position position="1"/>
    </location>
</feature>
<dbReference type="GO" id="GO:0005737">
    <property type="term" value="C:cytoplasm"/>
    <property type="evidence" value="ECO:0007669"/>
    <property type="project" value="TreeGrafter"/>
</dbReference>
<dbReference type="AlphaFoldDB" id="A0A836FW89"/>
<dbReference type="Gene3D" id="2.60.40.10">
    <property type="entry name" value="Immunoglobulins"/>
    <property type="match status" value="1"/>
</dbReference>
<keyword evidence="2" id="KW-1185">Reference proteome</keyword>
<dbReference type="OrthoDB" id="2115465at2759"/>
<dbReference type="GO" id="GO:0005929">
    <property type="term" value="C:cilium"/>
    <property type="evidence" value="ECO:0007669"/>
    <property type="project" value="TreeGrafter"/>
</dbReference>
<evidence type="ECO:0000313" key="1">
    <source>
        <dbReference type="EMBL" id="KAG5336089.1"/>
    </source>
</evidence>
<proteinExistence type="predicted"/>
<protein>
    <submittedName>
        <fullName evidence="1">DLEC1 protein</fullName>
    </submittedName>
</protein>
<dbReference type="InterPro" id="IPR013783">
    <property type="entry name" value="Ig-like_fold"/>
</dbReference>
<dbReference type="GO" id="GO:0015631">
    <property type="term" value="F:tubulin binding"/>
    <property type="evidence" value="ECO:0007669"/>
    <property type="project" value="TreeGrafter"/>
</dbReference>
<dbReference type="PANTHER" id="PTHR46348">
    <property type="entry name" value="DELETED IN LUNG AND ESOPHAGEAL CANCER PROTEIN 1"/>
    <property type="match status" value="1"/>
</dbReference>
<dbReference type="InterPro" id="IPR033304">
    <property type="entry name" value="DLEC1"/>
</dbReference>
<dbReference type="EMBL" id="JAANIB010003775">
    <property type="protein sequence ID" value="KAG5336089.1"/>
    <property type="molecule type" value="Genomic_DNA"/>
</dbReference>
<dbReference type="Pfam" id="PF24771">
    <property type="entry name" value="Ig_CFAP74_1st"/>
    <property type="match status" value="1"/>
</dbReference>